<name>A0A5M3MRZ4_CONPW</name>
<feature type="compositionally biased region" description="Basic and acidic residues" evidence="9">
    <location>
        <begin position="16"/>
        <end position="25"/>
    </location>
</feature>
<reference evidence="13" key="1">
    <citation type="journal article" date="2012" name="Science">
        <title>The Paleozoic origin of enzymatic lignin decomposition reconstructed from 31 fungal genomes.</title>
        <authorList>
            <person name="Floudas D."/>
            <person name="Binder M."/>
            <person name="Riley R."/>
            <person name="Barry K."/>
            <person name="Blanchette R.A."/>
            <person name="Henrissat B."/>
            <person name="Martinez A.T."/>
            <person name="Otillar R."/>
            <person name="Spatafora J.W."/>
            <person name="Yadav J.S."/>
            <person name="Aerts A."/>
            <person name="Benoit I."/>
            <person name="Boyd A."/>
            <person name="Carlson A."/>
            <person name="Copeland A."/>
            <person name="Coutinho P.M."/>
            <person name="de Vries R.P."/>
            <person name="Ferreira P."/>
            <person name="Findley K."/>
            <person name="Foster B."/>
            <person name="Gaskell J."/>
            <person name="Glotzer D."/>
            <person name="Gorecki P."/>
            <person name="Heitman J."/>
            <person name="Hesse C."/>
            <person name="Hori C."/>
            <person name="Igarashi K."/>
            <person name="Jurgens J.A."/>
            <person name="Kallen N."/>
            <person name="Kersten P."/>
            <person name="Kohler A."/>
            <person name="Kuees U."/>
            <person name="Kumar T.K.A."/>
            <person name="Kuo A."/>
            <person name="LaButti K."/>
            <person name="Larrondo L.F."/>
            <person name="Lindquist E."/>
            <person name="Ling A."/>
            <person name="Lombard V."/>
            <person name="Lucas S."/>
            <person name="Lundell T."/>
            <person name="Martin R."/>
            <person name="McLaughlin D.J."/>
            <person name="Morgenstern I."/>
            <person name="Morin E."/>
            <person name="Murat C."/>
            <person name="Nagy L.G."/>
            <person name="Nolan M."/>
            <person name="Ohm R.A."/>
            <person name="Patyshakuliyeva A."/>
            <person name="Rokas A."/>
            <person name="Ruiz-Duenas F.J."/>
            <person name="Sabat G."/>
            <person name="Salamov A."/>
            <person name="Samejima M."/>
            <person name="Schmutz J."/>
            <person name="Slot J.C."/>
            <person name="St John F."/>
            <person name="Stenlid J."/>
            <person name="Sun H."/>
            <person name="Sun S."/>
            <person name="Syed K."/>
            <person name="Tsang A."/>
            <person name="Wiebenga A."/>
            <person name="Young D."/>
            <person name="Pisabarro A."/>
            <person name="Eastwood D.C."/>
            <person name="Martin F."/>
            <person name="Cullen D."/>
            <person name="Grigoriev I.V."/>
            <person name="Hibbett D.S."/>
        </authorList>
    </citation>
    <scope>NUCLEOTIDE SEQUENCE [LARGE SCALE GENOMIC DNA]</scope>
    <source>
        <strain evidence="13">RWD-64-598 SS2</strain>
    </source>
</reference>
<evidence type="ECO:0000313" key="12">
    <source>
        <dbReference type="EMBL" id="EIW81870.1"/>
    </source>
</evidence>
<evidence type="ECO:0000256" key="4">
    <source>
        <dbReference type="ARBA" id="ARBA00022679"/>
    </source>
</evidence>
<comment type="caution">
    <text evidence="12">The sequence shown here is derived from an EMBL/GenBank/DDBJ whole genome shotgun (WGS) entry which is preliminary data.</text>
</comment>
<dbReference type="KEGG" id="cput:CONPUDRAFT_102605"/>
<dbReference type="GO" id="GO:0005524">
    <property type="term" value="F:ATP binding"/>
    <property type="evidence" value="ECO:0007669"/>
    <property type="project" value="UniProtKB-KW"/>
</dbReference>
<evidence type="ECO:0000256" key="2">
    <source>
        <dbReference type="ARBA" id="ARBA00018706"/>
    </source>
</evidence>
<gene>
    <name evidence="12" type="ORF">CONPUDRAFT_102605</name>
</gene>
<evidence type="ECO:0000259" key="11">
    <source>
        <dbReference type="Pfam" id="PF24419"/>
    </source>
</evidence>
<sequence>MMMEAEQELGPETLDAGDRVAETKQRAWSPSRPLRSSPSSSSLSDGDEGVKEEPVVGYRRQQAKEEVDGRMSTYVYSPSQNAFALSPDEADAFLHLPSAIHSKAPAAALLLRPDETLSLLGTYNLIILAGHVTIAGSRLSPTSGSQNVFAPRSAPIPSITALPPHDTASHENHLSKLPDRVQSIVASRGGALGAVILIRRLDTGVEGLGRVCRVFDGFFAPRRMERWQEVGSTGTWIVPEPSRDVQPLVLPPSWEHSLASICPDTGPTDAMDADGGHVSGDPDPDNTPVILVRGAKKSGKSTFARTTVNRLFGSYRRVAFLECDLGQSEFSPCGMVALNIVEQPLLGPPFTHPSLPYRAHYIGSTSPRSSPSHYVSAIRSLVEAYMHDVRLAYIDETGDGSGRLSAIPLVVNTMGWTKGLGAMLNHAVEDIVGPTEVCVVGDAGEDTPSAPAFDSQSGMYHDSAALGTFGFVGPAGPAWGNSHNQRGPRVHMITPVSGDASAAFYNAVEQRNLALLSYFHAVFPPSSSSAALRQVTAQTWQTTLPLCAVPPYAVDWVQAVDRVVLTGAGSEDVVPREIERVMNGAIVGLVACEAGSLDALTDNVSGQGDDHEKGSPARSYPAVPYTQGGAPPDPASSTCTGLALVRAVAPNAPVMHILTPVPPRTPSGTSVGSVGGYVLQDTAPRVLVKGELELPVWGMLDFREAEGGVAGVERGRVPFLKWGRGEGVGGERRRVRRNLMRRGQA</sequence>
<organism evidence="12 13">
    <name type="scientific">Coniophora puteana (strain RWD-64-598)</name>
    <name type="common">Brown rot fungus</name>
    <dbReference type="NCBI Taxonomy" id="741705"/>
    <lineage>
        <taxon>Eukaryota</taxon>
        <taxon>Fungi</taxon>
        <taxon>Dikarya</taxon>
        <taxon>Basidiomycota</taxon>
        <taxon>Agaricomycotina</taxon>
        <taxon>Agaricomycetes</taxon>
        <taxon>Agaricomycetidae</taxon>
        <taxon>Boletales</taxon>
        <taxon>Coniophorineae</taxon>
        <taxon>Coniophoraceae</taxon>
        <taxon>Coniophora</taxon>
    </lineage>
</organism>
<evidence type="ECO:0000256" key="9">
    <source>
        <dbReference type="SAM" id="MobiDB-lite"/>
    </source>
</evidence>
<evidence type="ECO:0000256" key="6">
    <source>
        <dbReference type="ARBA" id="ARBA00022777"/>
    </source>
</evidence>
<evidence type="ECO:0000256" key="8">
    <source>
        <dbReference type="ARBA" id="ARBA00071212"/>
    </source>
</evidence>
<keyword evidence="6" id="KW-0418">Kinase</keyword>
<dbReference type="OrthoDB" id="2405412at2759"/>
<dbReference type="Pfam" id="PF16575">
    <property type="entry name" value="CLP1_P"/>
    <property type="match status" value="1"/>
</dbReference>
<evidence type="ECO:0000256" key="7">
    <source>
        <dbReference type="ARBA" id="ARBA00022840"/>
    </source>
</evidence>
<evidence type="ECO:0000256" key="3">
    <source>
        <dbReference type="ARBA" id="ARBA00019824"/>
    </source>
</evidence>
<comment type="similarity">
    <text evidence="1">Belongs to the Clp1 family. NOL9/GRC3 subfamily.</text>
</comment>
<dbReference type="GO" id="GO:0005634">
    <property type="term" value="C:nucleus"/>
    <property type="evidence" value="ECO:0007669"/>
    <property type="project" value="TreeGrafter"/>
</dbReference>
<keyword evidence="13" id="KW-1185">Reference proteome</keyword>
<evidence type="ECO:0000256" key="1">
    <source>
        <dbReference type="ARBA" id="ARBA00011003"/>
    </source>
</evidence>
<feature type="domain" description="Clp1 P-loop" evidence="10">
    <location>
        <begin position="294"/>
        <end position="444"/>
    </location>
</feature>
<dbReference type="Proteomes" id="UP000053558">
    <property type="component" value="Unassembled WGS sequence"/>
</dbReference>
<keyword evidence="5" id="KW-0547">Nucleotide-binding</keyword>
<dbReference type="InterPro" id="IPR027417">
    <property type="entry name" value="P-loop_NTPase"/>
</dbReference>
<dbReference type="GeneID" id="19198369"/>
<dbReference type="EMBL" id="JH711577">
    <property type="protein sequence ID" value="EIW81870.1"/>
    <property type="molecule type" value="Genomic_DNA"/>
</dbReference>
<dbReference type="OMA" id="PEFAPMG"/>
<dbReference type="PANTHER" id="PTHR12755">
    <property type="entry name" value="CLEAVAGE/POLYADENYLATION FACTOR IA SUBUNIT CLP1P"/>
    <property type="match status" value="1"/>
</dbReference>
<feature type="compositionally biased region" description="Low complexity" evidence="9">
    <location>
        <begin position="29"/>
        <end position="44"/>
    </location>
</feature>
<dbReference type="Gene3D" id="3.40.50.300">
    <property type="entry name" value="P-loop containing nucleotide triphosphate hydrolases"/>
    <property type="match status" value="1"/>
</dbReference>
<evidence type="ECO:0000313" key="13">
    <source>
        <dbReference type="Proteomes" id="UP000053558"/>
    </source>
</evidence>
<dbReference type="InterPro" id="IPR045116">
    <property type="entry name" value="Clp1/Grc3"/>
</dbReference>
<feature type="domain" description="NOL9 N-terminal" evidence="11">
    <location>
        <begin position="109"/>
        <end position="180"/>
    </location>
</feature>
<dbReference type="GO" id="GO:0051731">
    <property type="term" value="F:polynucleotide 5'-hydroxyl-kinase activity"/>
    <property type="evidence" value="ECO:0007669"/>
    <property type="project" value="InterPro"/>
</dbReference>
<dbReference type="GO" id="GO:0000448">
    <property type="term" value="P:cleavage in ITS2 between 5.8S rRNA and LSU-rRNA of tricistronic rRNA transcript (SSU-rRNA, 5.8S rRNA, LSU-rRNA)"/>
    <property type="evidence" value="ECO:0007669"/>
    <property type="project" value="TreeGrafter"/>
</dbReference>
<accession>A0A5M3MRZ4</accession>
<proteinExistence type="inferred from homology"/>
<dbReference type="InterPro" id="IPR057573">
    <property type="entry name" value="NOL9_N"/>
</dbReference>
<protein>
    <recommendedName>
        <fullName evidence="3">Polynucleotide 5'-hydroxyl-kinase GRC3</fullName>
    </recommendedName>
    <alternativeName>
        <fullName evidence="8">Polynucleotide 5'-hydroxyl-kinase NOL9</fullName>
    </alternativeName>
    <alternativeName>
        <fullName evidence="2">Polynucleotide 5'-hydroxyl-kinase grc3</fullName>
    </alternativeName>
</protein>
<dbReference type="Pfam" id="PF24419">
    <property type="entry name" value="Cupin_NOL9"/>
    <property type="match status" value="1"/>
</dbReference>
<keyword evidence="7" id="KW-0067">ATP-binding</keyword>
<dbReference type="InterPro" id="IPR032319">
    <property type="entry name" value="CLP1_P"/>
</dbReference>
<feature type="region of interest" description="Disordered" evidence="9">
    <location>
        <begin position="602"/>
        <end position="637"/>
    </location>
</feature>
<keyword evidence="4" id="KW-0808">Transferase</keyword>
<evidence type="ECO:0000256" key="5">
    <source>
        <dbReference type="ARBA" id="ARBA00022741"/>
    </source>
</evidence>
<evidence type="ECO:0000259" key="10">
    <source>
        <dbReference type="Pfam" id="PF16575"/>
    </source>
</evidence>
<dbReference type="RefSeq" id="XP_007767740.1">
    <property type="nucleotide sequence ID" value="XM_007769550.1"/>
</dbReference>
<dbReference type="PANTHER" id="PTHR12755:SF3">
    <property type="entry name" value="POLYNUCLEOTIDE 5'-HYDROXYL-KINASE NOL9"/>
    <property type="match status" value="1"/>
</dbReference>
<feature type="region of interest" description="Disordered" evidence="9">
    <location>
        <begin position="1"/>
        <end position="64"/>
    </location>
</feature>
<dbReference type="AlphaFoldDB" id="A0A5M3MRZ4"/>